<sequence>MVVTRAEERAQEERLRDLEELPNLPDSQTSSPLSLPPPSPQPIRSKSFLTMSLALPKFDGGEGKAKAFINDFDIAMLDRDVERDDKKAKYFVRCLVPDSRAERWLDRLDEATKASYSLLEAAFKSTFIDVSVTDVSRMNALQQMMKTRLKDADVGRSASNDPTPYHIRYCEEMARLGSKVPVNTHDSTKVAAILSNVGGGLAKTLREERKDTFDGVLDGIRDLSDWQIKDIQHYAMVEQLANASTARSPPPIRQSALPLSPALTDVSLPQERPARRGQQEARYNQGTNQDRFLPITAAHQARIDEWEARFGDVEPSADMNYPLTPGTEQAGTRECYKCGTKRPLNHIARECPNPWVNPKEQSYRYRVSEKKRSMGDRGNSYQNNQNYRSNGYYASGANAVPVPQGIATVGALGFEYDDDDQEGLSWMALQGQGNEEGLGF</sequence>
<organism evidence="2 3">
    <name type="scientific">Filobasidium floriforme</name>
    <dbReference type="NCBI Taxonomy" id="5210"/>
    <lineage>
        <taxon>Eukaryota</taxon>
        <taxon>Fungi</taxon>
        <taxon>Dikarya</taxon>
        <taxon>Basidiomycota</taxon>
        <taxon>Agaricomycotina</taxon>
        <taxon>Tremellomycetes</taxon>
        <taxon>Filobasidiales</taxon>
        <taxon>Filobasidiaceae</taxon>
        <taxon>Filobasidium</taxon>
    </lineage>
</organism>
<evidence type="ECO:0000313" key="2">
    <source>
        <dbReference type="EMBL" id="KAG7544327.1"/>
    </source>
</evidence>
<accession>A0A8K0NQZ9</accession>
<dbReference type="AlphaFoldDB" id="A0A8K0NQZ9"/>
<dbReference type="EMBL" id="JABELV010000059">
    <property type="protein sequence ID" value="KAG7544327.1"/>
    <property type="molecule type" value="Genomic_DNA"/>
</dbReference>
<reference evidence="2" key="1">
    <citation type="submission" date="2020-04" db="EMBL/GenBank/DDBJ databases">
        <title>Analysis of mating type loci in Filobasidium floriforme.</title>
        <authorList>
            <person name="Nowrousian M."/>
        </authorList>
    </citation>
    <scope>NUCLEOTIDE SEQUENCE</scope>
    <source>
        <strain evidence="2">CBS 6242</strain>
    </source>
</reference>
<evidence type="ECO:0000256" key="1">
    <source>
        <dbReference type="SAM" id="MobiDB-lite"/>
    </source>
</evidence>
<protein>
    <recommendedName>
        <fullName evidence="4">CCHC-type domain-containing protein</fullName>
    </recommendedName>
</protein>
<dbReference type="Proteomes" id="UP000812966">
    <property type="component" value="Unassembled WGS sequence"/>
</dbReference>
<comment type="caution">
    <text evidence="2">The sequence shown here is derived from an EMBL/GenBank/DDBJ whole genome shotgun (WGS) entry which is preliminary data.</text>
</comment>
<evidence type="ECO:0000313" key="3">
    <source>
        <dbReference type="Proteomes" id="UP000812966"/>
    </source>
</evidence>
<feature type="compositionally biased region" description="Basic and acidic residues" evidence="1">
    <location>
        <begin position="1"/>
        <end position="19"/>
    </location>
</feature>
<feature type="compositionally biased region" description="Low complexity" evidence="1">
    <location>
        <begin position="21"/>
        <end position="33"/>
    </location>
</feature>
<proteinExistence type="predicted"/>
<name>A0A8K0NQZ9_9TREE</name>
<gene>
    <name evidence="2" type="ORF">FFLO_03288</name>
</gene>
<feature type="region of interest" description="Disordered" evidence="1">
    <location>
        <begin position="1"/>
        <end position="42"/>
    </location>
</feature>
<evidence type="ECO:0008006" key="4">
    <source>
        <dbReference type="Google" id="ProtNLM"/>
    </source>
</evidence>
<keyword evidence="3" id="KW-1185">Reference proteome</keyword>